<dbReference type="Proteomes" id="UP001320876">
    <property type="component" value="Unassembled WGS sequence"/>
</dbReference>
<accession>A0ABT3GJ26</accession>
<evidence type="ECO:0000259" key="1">
    <source>
        <dbReference type="Pfam" id="PF19502"/>
    </source>
</evidence>
<organism evidence="2 3">
    <name type="scientific">Luteolibacter arcticus</name>
    <dbReference type="NCBI Taxonomy" id="1581411"/>
    <lineage>
        <taxon>Bacteria</taxon>
        <taxon>Pseudomonadati</taxon>
        <taxon>Verrucomicrobiota</taxon>
        <taxon>Verrucomicrobiia</taxon>
        <taxon>Verrucomicrobiales</taxon>
        <taxon>Verrucomicrobiaceae</taxon>
        <taxon>Luteolibacter</taxon>
    </lineage>
</organism>
<evidence type="ECO:0000313" key="2">
    <source>
        <dbReference type="EMBL" id="MCW1923512.1"/>
    </source>
</evidence>
<gene>
    <name evidence="2" type="ORF">OKA05_13185</name>
</gene>
<comment type="caution">
    <text evidence="2">The sequence shown here is derived from an EMBL/GenBank/DDBJ whole genome shotgun (WGS) entry which is preliminary data.</text>
</comment>
<sequence>MRPPLDRPKLERFMTALAQRVKGEGRIYLTGGSTALLHGWRASTIDIDLKADPEPDGWFEALAALKDELAVNVELASPDHFIPVLPGWRDRSLFIARHGRLDFYHYDPYSQALAKLERGHARDLDDVNAMLTNGLIRPDRLLELFESIQSELIRYPALDPSSFRAAVEAFVASPEPPPGP</sequence>
<keyword evidence="3" id="KW-1185">Reference proteome</keyword>
<protein>
    <recommendedName>
        <fullName evidence="1">DUF6036 domain-containing protein</fullName>
    </recommendedName>
</protein>
<dbReference type="EMBL" id="JAPDDT010000005">
    <property type="protein sequence ID" value="MCW1923512.1"/>
    <property type="molecule type" value="Genomic_DNA"/>
</dbReference>
<name>A0ABT3GJ26_9BACT</name>
<evidence type="ECO:0000313" key="3">
    <source>
        <dbReference type="Proteomes" id="UP001320876"/>
    </source>
</evidence>
<dbReference type="InterPro" id="IPR045792">
    <property type="entry name" value="DUF6036"/>
</dbReference>
<dbReference type="Pfam" id="PF19502">
    <property type="entry name" value="DUF6036"/>
    <property type="match status" value="1"/>
</dbReference>
<proteinExistence type="predicted"/>
<feature type="domain" description="DUF6036" evidence="1">
    <location>
        <begin position="28"/>
        <end position="145"/>
    </location>
</feature>
<reference evidence="2 3" key="1">
    <citation type="submission" date="2022-10" db="EMBL/GenBank/DDBJ databases">
        <title>Luteolibacter arcticus strain CCTCC AB 2014275, whole genome shotgun sequencing project.</title>
        <authorList>
            <person name="Zhao G."/>
            <person name="Shen L."/>
        </authorList>
    </citation>
    <scope>NUCLEOTIDE SEQUENCE [LARGE SCALE GENOMIC DNA]</scope>
    <source>
        <strain evidence="2 3">CCTCC AB 2014275</strain>
    </source>
</reference>
<dbReference type="RefSeq" id="WP_264487621.1">
    <property type="nucleotide sequence ID" value="NZ_JAPDDT010000005.1"/>
</dbReference>